<name>R9A242_9LEPT</name>
<accession>R9A242</accession>
<dbReference type="AlphaFoldDB" id="R9A242"/>
<reference evidence="2" key="1">
    <citation type="submission" date="2013-04" db="EMBL/GenBank/DDBJ databases">
        <authorList>
            <person name="Harkins D.M."/>
            <person name="Durkin A.S."/>
            <person name="Brinkac L.M."/>
            <person name="Haft D.H."/>
            <person name="Selengut J.D."/>
            <person name="Sanka R."/>
            <person name="DePew J."/>
            <person name="Purushe J."/>
            <person name="Galloway R.L."/>
            <person name="Vinetz J.M."/>
            <person name="Sutton G.G."/>
            <person name="Nierman W.C."/>
            <person name="Fouts D.E."/>
        </authorList>
    </citation>
    <scope>NUCLEOTIDE SEQUENCE [LARGE SCALE GENOMIC DNA]</scope>
    <source>
        <strain evidence="2">CDC</strain>
    </source>
</reference>
<dbReference type="RefSeq" id="WP_015681438.1">
    <property type="nucleotide sequence ID" value="NZ_AOGZ02000014.1"/>
</dbReference>
<sequence>MTFNHKILSLFHSVFIAFFLNCAAFSDTVISKERKFQSIGKEKVRIVFTGFYRYEQEKNTIAEIFLKEGIVEDPDSNLELEVILQKKEPVYKYLFIHRLNFIITLLSGGFVPSHIRTEKTLTFRYSKLGAVEKESVYDIGMDQWRGIPVVIFMITHWPNKIYKEQLIEATKLEIKEI</sequence>
<evidence type="ECO:0000256" key="1">
    <source>
        <dbReference type="SAM" id="SignalP"/>
    </source>
</evidence>
<dbReference type="Proteomes" id="UP000013984">
    <property type="component" value="Unassembled WGS sequence"/>
</dbReference>
<feature type="signal peptide" evidence="1">
    <location>
        <begin position="1"/>
        <end position="23"/>
    </location>
</feature>
<gene>
    <name evidence="2" type="ORF">LEP1GSC195_2710</name>
</gene>
<protein>
    <recommendedName>
        <fullName evidence="4">Lipoprotein</fullName>
    </recommendedName>
</protein>
<evidence type="ECO:0000313" key="3">
    <source>
        <dbReference type="Proteomes" id="UP000013984"/>
    </source>
</evidence>
<evidence type="ECO:0000313" key="2">
    <source>
        <dbReference type="EMBL" id="EOQ96084.1"/>
    </source>
</evidence>
<evidence type="ECO:0008006" key="4">
    <source>
        <dbReference type="Google" id="ProtNLM"/>
    </source>
</evidence>
<feature type="chain" id="PRO_5004470118" description="Lipoprotein" evidence="1">
    <location>
        <begin position="24"/>
        <end position="177"/>
    </location>
</feature>
<keyword evidence="1" id="KW-0732">Signal</keyword>
<proteinExistence type="predicted"/>
<dbReference type="OrthoDB" id="341935at2"/>
<dbReference type="EMBL" id="AOGZ02000014">
    <property type="protein sequence ID" value="EOQ96084.1"/>
    <property type="molecule type" value="Genomic_DNA"/>
</dbReference>
<dbReference type="STRING" id="1218599.LEP1GSC195_2710"/>
<comment type="caution">
    <text evidence="2">The sequence shown here is derived from an EMBL/GenBank/DDBJ whole genome shotgun (WGS) entry which is preliminary data.</text>
</comment>
<keyword evidence="3" id="KW-1185">Reference proteome</keyword>
<organism evidence="2 3">
    <name type="scientific">Leptospira wolbachii serovar Codice str. CDC</name>
    <dbReference type="NCBI Taxonomy" id="1218599"/>
    <lineage>
        <taxon>Bacteria</taxon>
        <taxon>Pseudomonadati</taxon>
        <taxon>Spirochaetota</taxon>
        <taxon>Spirochaetia</taxon>
        <taxon>Leptospirales</taxon>
        <taxon>Leptospiraceae</taxon>
        <taxon>Leptospira</taxon>
    </lineage>
</organism>